<dbReference type="AlphaFoldDB" id="A0A3A6R2Y1"/>
<gene>
    <name evidence="1" type="ORF">DZ860_02125</name>
</gene>
<dbReference type="InterPro" id="IPR021811">
    <property type="entry name" value="DUF3389"/>
</dbReference>
<protein>
    <submittedName>
        <fullName evidence="1">DUF3389 family protein</fullName>
    </submittedName>
</protein>
<dbReference type="EMBL" id="QVMU01000001">
    <property type="protein sequence ID" value="RJX75497.1"/>
    <property type="molecule type" value="Genomic_DNA"/>
</dbReference>
<accession>A0A3A6R2Y1</accession>
<proteinExistence type="predicted"/>
<evidence type="ECO:0000313" key="1">
    <source>
        <dbReference type="EMBL" id="RJX75497.1"/>
    </source>
</evidence>
<comment type="caution">
    <text evidence="1">The sequence shown here is derived from an EMBL/GenBank/DDBJ whole genome shotgun (WGS) entry which is preliminary data.</text>
</comment>
<dbReference type="Proteomes" id="UP000273252">
    <property type="component" value="Unassembled WGS sequence"/>
</dbReference>
<dbReference type="Pfam" id="PF11869">
    <property type="entry name" value="DUF3389"/>
    <property type="match status" value="1"/>
</dbReference>
<dbReference type="OrthoDB" id="6271555at2"/>
<name>A0A3A6R2Y1_9VIBR</name>
<reference evidence="1 2" key="1">
    <citation type="submission" date="2018-08" db="EMBL/GenBank/DDBJ databases">
        <title>Vibrio isolated from the Eastern China Marginal Seas.</title>
        <authorList>
            <person name="Li Y."/>
        </authorList>
    </citation>
    <scope>NUCLEOTIDE SEQUENCE [LARGE SCALE GENOMIC DNA]</scope>
    <source>
        <strain evidence="1 2">BEI233</strain>
    </source>
</reference>
<organism evidence="1 2">
    <name type="scientific">Vibrio sinensis</name>
    <dbReference type="NCBI Taxonomy" id="2302434"/>
    <lineage>
        <taxon>Bacteria</taxon>
        <taxon>Pseudomonadati</taxon>
        <taxon>Pseudomonadota</taxon>
        <taxon>Gammaproteobacteria</taxon>
        <taxon>Vibrionales</taxon>
        <taxon>Vibrionaceae</taxon>
        <taxon>Vibrio</taxon>
    </lineage>
</organism>
<evidence type="ECO:0000313" key="2">
    <source>
        <dbReference type="Proteomes" id="UP000273252"/>
    </source>
</evidence>
<sequence length="77" mass="8341">MVIDFDGGKIIVTAHELVVKMVGTHMVTLQAEIDALQLIGRGANVISAHGAETKWSIKLDNLQQLELIAQHASLPIQ</sequence>
<keyword evidence="2" id="KW-1185">Reference proteome</keyword>
<dbReference type="RefSeq" id="WP_120029253.1">
    <property type="nucleotide sequence ID" value="NZ_QVMU01000001.1"/>
</dbReference>